<evidence type="ECO:0000313" key="3">
    <source>
        <dbReference type="EMBL" id="OJK04309.1"/>
    </source>
</evidence>
<dbReference type="OMA" id="QMAGRNI"/>
<dbReference type="OrthoDB" id="1601230at2759"/>
<name>A0A1L9X7K0_ASPA1</name>
<reference evidence="4" key="1">
    <citation type="journal article" date="2017" name="Genome Biol.">
        <title>Comparative genomics reveals high biological diversity and specific adaptations in the industrially and medically important fungal genus Aspergillus.</title>
        <authorList>
            <person name="de Vries R.P."/>
            <person name="Riley R."/>
            <person name="Wiebenga A."/>
            <person name="Aguilar-Osorio G."/>
            <person name="Amillis S."/>
            <person name="Uchima C.A."/>
            <person name="Anderluh G."/>
            <person name="Asadollahi M."/>
            <person name="Askin M."/>
            <person name="Barry K."/>
            <person name="Battaglia E."/>
            <person name="Bayram O."/>
            <person name="Benocci T."/>
            <person name="Braus-Stromeyer S.A."/>
            <person name="Caldana C."/>
            <person name="Canovas D."/>
            <person name="Cerqueira G.C."/>
            <person name="Chen F."/>
            <person name="Chen W."/>
            <person name="Choi C."/>
            <person name="Clum A."/>
            <person name="Dos Santos R.A."/>
            <person name="Damasio A.R."/>
            <person name="Diallinas G."/>
            <person name="Emri T."/>
            <person name="Fekete E."/>
            <person name="Flipphi M."/>
            <person name="Freyberg S."/>
            <person name="Gallo A."/>
            <person name="Gournas C."/>
            <person name="Habgood R."/>
            <person name="Hainaut M."/>
            <person name="Harispe M.L."/>
            <person name="Henrissat B."/>
            <person name="Hilden K.S."/>
            <person name="Hope R."/>
            <person name="Hossain A."/>
            <person name="Karabika E."/>
            <person name="Karaffa L."/>
            <person name="Karanyi Z."/>
            <person name="Krasevec N."/>
            <person name="Kuo A."/>
            <person name="Kusch H."/>
            <person name="LaButti K."/>
            <person name="Lagendijk E.L."/>
            <person name="Lapidus A."/>
            <person name="Levasseur A."/>
            <person name="Lindquist E."/>
            <person name="Lipzen A."/>
            <person name="Logrieco A.F."/>
            <person name="MacCabe A."/>
            <person name="Maekelae M.R."/>
            <person name="Malavazi I."/>
            <person name="Melin P."/>
            <person name="Meyer V."/>
            <person name="Mielnichuk N."/>
            <person name="Miskei M."/>
            <person name="Molnar A.P."/>
            <person name="Mule G."/>
            <person name="Ngan C.Y."/>
            <person name="Orejas M."/>
            <person name="Orosz E."/>
            <person name="Ouedraogo J.P."/>
            <person name="Overkamp K.M."/>
            <person name="Park H.-S."/>
            <person name="Perrone G."/>
            <person name="Piumi F."/>
            <person name="Punt P.J."/>
            <person name="Ram A.F."/>
            <person name="Ramon A."/>
            <person name="Rauscher S."/>
            <person name="Record E."/>
            <person name="Riano-Pachon D.M."/>
            <person name="Robert V."/>
            <person name="Roehrig J."/>
            <person name="Ruller R."/>
            <person name="Salamov A."/>
            <person name="Salih N.S."/>
            <person name="Samson R.A."/>
            <person name="Sandor E."/>
            <person name="Sanguinetti M."/>
            <person name="Schuetze T."/>
            <person name="Sepcic K."/>
            <person name="Shelest E."/>
            <person name="Sherlock G."/>
            <person name="Sophianopoulou V."/>
            <person name="Squina F.M."/>
            <person name="Sun H."/>
            <person name="Susca A."/>
            <person name="Todd R.B."/>
            <person name="Tsang A."/>
            <person name="Unkles S.E."/>
            <person name="van de Wiele N."/>
            <person name="van Rossen-Uffink D."/>
            <person name="Oliveira J.V."/>
            <person name="Vesth T.C."/>
            <person name="Visser J."/>
            <person name="Yu J.-H."/>
            <person name="Zhou M."/>
            <person name="Andersen M.R."/>
            <person name="Archer D.B."/>
            <person name="Baker S.E."/>
            <person name="Benoit I."/>
            <person name="Brakhage A.A."/>
            <person name="Braus G.H."/>
            <person name="Fischer R."/>
            <person name="Frisvad J.C."/>
            <person name="Goldman G.H."/>
            <person name="Houbraken J."/>
            <person name="Oakley B."/>
            <person name="Pocsi I."/>
            <person name="Scazzocchio C."/>
            <person name="Seiboth B."/>
            <person name="vanKuyk P.A."/>
            <person name="Wortman J."/>
            <person name="Dyer P.S."/>
            <person name="Grigoriev I.V."/>
        </authorList>
    </citation>
    <scope>NUCLEOTIDE SEQUENCE [LARGE SCALE GENOMIC DNA]</scope>
    <source>
        <strain evidence="4">ATCC 16872 / CBS 172.66 / WB 5094</strain>
    </source>
</reference>
<evidence type="ECO:0000256" key="1">
    <source>
        <dbReference type="ARBA" id="ARBA00011738"/>
    </source>
</evidence>
<dbReference type="PANTHER" id="PTHR33178:SF10">
    <property type="entry name" value="STRESS-RESPONSE A_B BARREL DOMAIN-CONTAINING PROTEIN"/>
    <property type="match status" value="1"/>
</dbReference>
<sequence>MAVTHIVLFQFKSGLTPEVVNQACKDVLALKHRCIHPATGQPYIVSFRGGRDHSPEGMQHGVTHGFVAEFESPEDRDYYVSSDPVHLGLGSELHPLVDQVIVVDFTWDVL</sequence>
<dbReference type="AlphaFoldDB" id="A0A1L9X7K0"/>
<dbReference type="GeneID" id="30974170"/>
<dbReference type="VEuPathDB" id="FungiDB:ASPACDRAFT_37867"/>
<dbReference type="PANTHER" id="PTHR33178">
    <property type="match status" value="1"/>
</dbReference>
<dbReference type="RefSeq" id="XP_020060648.1">
    <property type="nucleotide sequence ID" value="XM_020200356.1"/>
</dbReference>
<evidence type="ECO:0000259" key="2">
    <source>
        <dbReference type="PROSITE" id="PS51502"/>
    </source>
</evidence>
<dbReference type="InterPro" id="IPR013097">
    <property type="entry name" value="Dabb"/>
</dbReference>
<dbReference type="PROSITE" id="PS51502">
    <property type="entry name" value="S_R_A_B_BARREL"/>
    <property type="match status" value="1"/>
</dbReference>
<dbReference type="SUPFAM" id="SSF54909">
    <property type="entry name" value="Dimeric alpha+beta barrel"/>
    <property type="match status" value="1"/>
</dbReference>
<feature type="domain" description="Stress-response A/B barrel" evidence="2">
    <location>
        <begin position="3"/>
        <end position="105"/>
    </location>
</feature>
<dbReference type="InterPro" id="IPR044662">
    <property type="entry name" value="HS1/DABB1-like"/>
</dbReference>
<comment type="subunit">
    <text evidence="1">Homodimer.</text>
</comment>
<gene>
    <name evidence="3" type="ORF">ASPACDRAFT_37867</name>
</gene>
<dbReference type="Pfam" id="PF07876">
    <property type="entry name" value="Dabb"/>
    <property type="match status" value="1"/>
</dbReference>
<dbReference type="InterPro" id="IPR011008">
    <property type="entry name" value="Dimeric_a/b-barrel"/>
</dbReference>
<dbReference type="EMBL" id="KV878970">
    <property type="protein sequence ID" value="OJK04309.1"/>
    <property type="molecule type" value="Genomic_DNA"/>
</dbReference>
<dbReference type="SMART" id="SM00886">
    <property type="entry name" value="Dabb"/>
    <property type="match status" value="1"/>
</dbReference>
<protein>
    <recommendedName>
        <fullName evidence="2">Stress-response A/B barrel domain-containing protein</fullName>
    </recommendedName>
</protein>
<keyword evidence="4" id="KW-1185">Reference proteome</keyword>
<dbReference type="STRING" id="690307.A0A1L9X7K0"/>
<accession>A0A1L9X7K0</accession>
<dbReference type="Gene3D" id="3.30.70.100">
    <property type="match status" value="1"/>
</dbReference>
<organism evidence="3 4">
    <name type="scientific">Aspergillus aculeatus (strain ATCC 16872 / CBS 172.66 / WB 5094)</name>
    <dbReference type="NCBI Taxonomy" id="690307"/>
    <lineage>
        <taxon>Eukaryota</taxon>
        <taxon>Fungi</taxon>
        <taxon>Dikarya</taxon>
        <taxon>Ascomycota</taxon>
        <taxon>Pezizomycotina</taxon>
        <taxon>Eurotiomycetes</taxon>
        <taxon>Eurotiomycetidae</taxon>
        <taxon>Eurotiales</taxon>
        <taxon>Aspergillaceae</taxon>
        <taxon>Aspergillus</taxon>
        <taxon>Aspergillus subgen. Circumdati</taxon>
    </lineage>
</organism>
<proteinExistence type="predicted"/>
<dbReference type="Proteomes" id="UP000184546">
    <property type="component" value="Unassembled WGS sequence"/>
</dbReference>
<evidence type="ECO:0000313" key="4">
    <source>
        <dbReference type="Proteomes" id="UP000184546"/>
    </source>
</evidence>